<feature type="coiled-coil region" evidence="1">
    <location>
        <begin position="37"/>
        <end position="96"/>
    </location>
</feature>
<protein>
    <submittedName>
        <fullName evidence="2">Uncharacterized protein</fullName>
    </submittedName>
</protein>
<accession>A0A8T0F9K1</accession>
<keyword evidence="3" id="KW-1185">Reference proteome</keyword>
<dbReference type="PANTHER" id="PTHR47331:SF5">
    <property type="entry name" value="RIBONUCLEASE H"/>
    <property type="match status" value="1"/>
</dbReference>
<evidence type="ECO:0000313" key="2">
    <source>
        <dbReference type="EMBL" id="KAF8787571.1"/>
    </source>
</evidence>
<sequence length="547" mass="63167">MDTIIKLNKAKTSLKGSISRIENFADKVSEDTSLMDLEVKLKKIDQLQQNVISIRRNSFELDNADATELTDLEEELEQCDVRLEDLEVRIKTLINSCKPPSVISNSKNETETFNIPTKIPPIILPTFSGNYEQFSNFRSQFDDLIASNEQLTQSQKLYYLNSCLSNEVKEFASSFDTFTSLYKALESRYDNKRLIIDIHVQSILDFKKIEHENPKEIHEMIDYIQKNLRALKLLKYEQNDLFDIFLINIMLKKLDRETRKNFELSQDHKNVPTFEQFIAFLEKREAVLLSVIRNCAIETKPFIKKPLNFSTKTKTLLVKQNIENKSCIICCEKNPHPVYRCPKFLELTPDKRFNLVRMHKLCELCLRKNHKKNECNSKYVCSCGLKHSKTICFRQTSERRKAYVSESVNNPTPSWGESEIKTKDTELPGENKIPSALCSTALNSLSRQKKKSVLLATGNIFLQNKEVVKKEGSITTSTRKVFDATFHQANELSLNDCVWTGPSFLLSNELPETICECPEPDEKDYLPELKSENSNIVLTLNSKKTFF</sequence>
<dbReference type="Pfam" id="PF03564">
    <property type="entry name" value="DUF1759"/>
    <property type="match status" value="1"/>
</dbReference>
<proteinExistence type="predicted"/>
<name>A0A8T0F9K1_ARGBR</name>
<comment type="caution">
    <text evidence="2">The sequence shown here is derived from an EMBL/GenBank/DDBJ whole genome shotgun (WGS) entry which is preliminary data.</text>
</comment>
<keyword evidence="1" id="KW-0175">Coiled coil</keyword>
<organism evidence="2 3">
    <name type="scientific">Argiope bruennichi</name>
    <name type="common">Wasp spider</name>
    <name type="synonym">Aranea bruennichi</name>
    <dbReference type="NCBI Taxonomy" id="94029"/>
    <lineage>
        <taxon>Eukaryota</taxon>
        <taxon>Metazoa</taxon>
        <taxon>Ecdysozoa</taxon>
        <taxon>Arthropoda</taxon>
        <taxon>Chelicerata</taxon>
        <taxon>Arachnida</taxon>
        <taxon>Araneae</taxon>
        <taxon>Araneomorphae</taxon>
        <taxon>Entelegynae</taxon>
        <taxon>Araneoidea</taxon>
        <taxon>Araneidae</taxon>
        <taxon>Argiope</taxon>
    </lineage>
</organism>
<dbReference type="Proteomes" id="UP000807504">
    <property type="component" value="Unassembled WGS sequence"/>
</dbReference>
<reference evidence="2" key="1">
    <citation type="journal article" date="2020" name="bioRxiv">
        <title>Chromosome-level reference genome of the European wasp spider Argiope bruennichi: a resource for studies on range expansion and evolutionary adaptation.</title>
        <authorList>
            <person name="Sheffer M.M."/>
            <person name="Hoppe A."/>
            <person name="Krehenwinkel H."/>
            <person name="Uhl G."/>
            <person name="Kuss A.W."/>
            <person name="Jensen L."/>
            <person name="Jensen C."/>
            <person name="Gillespie R.G."/>
            <person name="Hoff K.J."/>
            <person name="Prost S."/>
        </authorList>
    </citation>
    <scope>NUCLEOTIDE SEQUENCE</scope>
</reference>
<gene>
    <name evidence="2" type="ORF">HNY73_009153</name>
</gene>
<reference evidence="2" key="2">
    <citation type="submission" date="2020-06" db="EMBL/GenBank/DDBJ databases">
        <authorList>
            <person name="Sheffer M."/>
        </authorList>
    </citation>
    <scope>NUCLEOTIDE SEQUENCE</scope>
</reference>
<evidence type="ECO:0000256" key="1">
    <source>
        <dbReference type="SAM" id="Coils"/>
    </source>
</evidence>
<dbReference type="PANTHER" id="PTHR47331">
    <property type="entry name" value="PHD-TYPE DOMAIN-CONTAINING PROTEIN"/>
    <property type="match status" value="1"/>
</dbReference>
<dbReference type="InterPro" id="IPR005312">
    <property type="entry name" value="DUF1759"/>
</dbReference>
<dbReference type="EMBL" id="JABXBU010000015">
    <property type="protein sequence ID" value="KAF8787571.1"/>
    <property type="molecule type" value="Genomic_DNA"/>
</dbReference>
<dbReference type="AlphaFoldDB" id="A0A8T0F9K1"/>
<evidence type="ECO:0000313" key="3">
    <source>
        <dbReference type="Proteomes" id="UP000807504"/>
    </source>
</evidence>